<name>A0A7W9ESD9_9SPHN</name>
<dbReference type="RefSeq" id="WP_184098093.1">
    <property type="nucleotide sequence ID" value="NZ_JACIJH010000006.1"/>
</dbReference>
<evidence type="ECO:0000256" key="1">
    <source>
        <dbReference type="SAM" id="MobiDB-lite"/>
    </source>
</evidence>
<keyword evidence="4" id="KW-1185">Reference proteome</keyword>
<dbReference type="Pfam" id="PF09476">
    <property type="entry name" value="Pilus_CpaD"/>
    <property type="match status" value="1"/>
</dbReference>
<dbReference type="Proteomes" id="UP000537161">
    <property type="component" value="Unassembled WGS sequence"/>
</dbReference>
<organism evidence="3 4">
    <name type="scientific">Sphingopyxis panaciterrulae</name>
    <dbReference type="NCBI Taxonomy" id="462372"/>
    <lineage>
        <taxon>Bacteria</taxon>
        <taxon>Pseudomonadati</taxon>
        <taxon>Pseudomonadota</taxon>
        <taxon>Alphaproteobacteria</taxon>
        <taxon>Sphingomonadales</taxon>
        <taxon>Sphingomonadaceae</taxon>
        <taxon>Sphingopyxis</taxon>
    </lineage>
</organism>
<evidence type="ECO:0000313" key="3">
    <source>
        <dbReference type="EMBL" id="MBB5706831.1"/>
    </source>
</evidence>
<evidence type="ECO:0000256" key="2">
    <source>
        <dbReference type="SAM" id="SignalP"/>
    </source>
</evidence>
<feature type="chain" id="PRO_5030584684" evidence="2">
    <location>
        <begin position="23"/>
        <end position="215"/>
    </location>
</feature>
<reference evidence="3 4" key="1">
    <citation type="submission" date="2020-08" db="EMBL/GenBank/DDBJ databases">
        <title>Genomic Encyclopedia of Type Strains, Phase IV (KMG-IV): sequencing the most valuable type-strain genomes for metagenomic binning, comparative biology and taxonomic classification.</title>
        <authorList>
            <person name="Goeker M."/>
        </authorList>
    </citation>
    <scope>NUCLEOTIDE SEQUENCE [LARGE SCALE GENOMIC DNA]</scope>
    <source>
        <strain evidence="3 4">DSM 27163</strain>
    </source>
</reference>
<dbReference type="EMBL" id="JACIJH010000006">
    <property type="protein sequence ID" value="MBB5706831.1"/>
    <property type="molecule type" value="Genomic_DNA"/>
</dbReference>
<dbReference type="AlphaFoldDB" id="A0A7W9ESD9"/>
<feature type="compositionally biased region" description="Low complexity" evidence="1">
    <location>
        <begin position="175"/>
        <end position="187"/>
    </location>
</feature>
<protein>
    <submittedName>
        <fullName evidence="3">Pilus assembly protein CpaD</fullName>
    </submittedName>
</protein>
<sequence>MKKIATWTALALATSLAGCTGAGTSNRSLESVHQPVVRNAIYQFDVAAANGGLPPSEQGRLQGWLDAIGVGYGDRIAIEDPSVYGHAEAQATIRAMVERRGLLLSDTAPVTTGEVPADSLRIVVTRASASVPGCPDWSTKSSINFNNATSSNYGCATNSNLAAMVADPNDLIKGATDTRNDTAAATRPVRTYREKTQTGASGTLKAADTTSGGGQ</sequence>
<comment type="caution">
    <text evidence="3">The sequence shown here is derived from an EMBL/GenBank/DDBJ whole genome shotgun (WGS) entry which is preliminary data.</text>
</comment>
<feature type="region of interest" description="Disordered" evidence="1">
    <location>
        <begin position="175"/>
        <end position="215"/>
    </location>
</feature>
<gene>
    <name evidence="3" type="ORF">FHR21_002190</name>
</gene>
<keyword evidence="2" id="KW-0732">Signal</keyword>
<evidence type="ECO:0000313" key="4">
    <source>
        <dbReference type="Proteomes" id="UP000537161"/>
    </source>
</evidence>
<accession>A0A7W9ESD9</accession>
<dbReference type="PROSITE" id="PS51257">
    <property type="entry name" value="PROKAR_LIPOPROTEIN"/>
    <property type="match status" value="1"/>
</dbReference>
<proteinExistence type="predicted"/>
<dbReference type="InterPro" id="IPR019027">
    <property type="entry name" value="Pilus_biogenesis_CpaD-related"/>
</dbReference>
<feature type="signal peptide" evidence="2">
    <location>
        <begin position="1"/>
        <end position="22"/>
    </location>
</feature>